<reference evidence="2 3" key="1">
    <citation type="submission" date="2023-05" db="EMBL/GenBank/DDBJ databases">
        <title>Sedimentitalea sp. nov. JM2-8.</title>
        <authorList>
            <person name="Huang J."/>
        </authorList>
    </citation>
    <scope>NUCLEOTIDE SEQUENCE [LARGE SCALE GENOMIC DNA]</scope>
    <source>
        <strain evidence="2 3">JM2-8</strain>
    </source>
</reference>
<comment type="caution">
    <text evidence="2">The sequence shown here is derived from an EMBL/GenBank/DDBJ whole genome shotgun (WGS) entry which is preliminary data.</text>
</comment>
<organism evidence="2 3">
    <name type="scientific">Sedimentitalea xiamensis</name>
    <dbReference type="NCBI Taxonomy" id="3050037"/>
    <lineage>
        <taxon>Bacteria</taxon>
        <taxon>Pseudomonadati</taxon>
        <taxon>Pseudomonadota</taxon>
        <taxon>Alphaproteobacteria</taxon>
        <taxon>Rhodobacterales</taxon>
        <taxon>Paracoccaceae</taxon>
        <taxon>Sedimentitalea</taxon>
    </lineage>
</organism>
<evidence type="ECO:0000313" key="2">
    <source>
        <dbReference type="EMBL" id="MDK3072255.1"/>
    </source>
</evidence>
<dbReference type="RefSeq" id="WP_284484197.1">
    <property type="nucleotide sequence ID" value="NZ_JASNJE010000003.1"/>
</dbReference>
<feature type="chain" id="PRO_5047492294" description="Phospholipase A2" evidence="1">
    <location>
        <begin position="24"/>
        <end position="196"/>
    </location>
</feature>
<gene>
    <name evidence="2" type="ORF">QO034_03955</name>
</gene>
<feature type="signal peptide" evidence="1">
    <location>
        <begin position="1"/>
        <end position="23"/>
    </location>
</feature>
<dbReference type="Proteomes" id="UP001227126">
    <property type="component" value="Unassembled WGS sequence"/>
</dbReference>
<keyword evidence="1" id="KW-0732">Signal</keyword>
<evidence type="ECO:0008006" key="4">
    <source>
        <dbReference type="Google" id="ProtNLM"/>
    </source>
</evidence>
<accession>A0ABT7FAZ4</accession>
<proteinExistence type="predicted"/>
<evidence type="ECO:0000313" key="3">
    <source>
        <dbReference type="Proteomes" id="UP001227126"/>
    </source>
</evidence>
<name>A0ABT7FAZ4_9RHOB</name>
<dbReference type="EMBL" id="JASNJE010000003">
    <property type="protein sequence ID" value="MDK3072255.1"/>
    <property type="molecule type" value="Genomic_DNA"/>
</dbReference>
<keyword evidence="3" id="KW-1185">Reference proteome</keyword>
<protein>
    <recommendedName>
        <fullName evidence="4">Phospholipase A2</fullName>
    </recommendedName>
</protein>
<sequence>MTRRDAAAAICAGVLFSAGLAAAQDGSEPGGLTRQIELRAHEALMARIAETDTGLSPFVTDGCSGGLSDIWKLVSGQFPDFAAAHNDLPPWEDCCVAHDRVYHDAGKATSAADSYAARLLADEELRLCVIRTGGTRKDDVAAYYDVDPARVMNAYQVIADAMKLAVRFGGAPCSGLSWRWGYGYPDCSILNWSTKE</sequence>
<evidence type="ECO:0000256" key="1">
    <source>
        <dbReference type="SAM" id="SignalP"/>
    </source>
</evidence>